<dbReference type="InterPro" id="IPR036881">
    <property type="entry name" value="Glyco_hydro_3_C_sf"/>
</dbReference>
<evidence type="ECO:0000256" key="1">
    <source>
        <dbReference type="ARBA" id="ARBA00005336"/>
    </source>
</evidence>
<keyword evidence="2 4" id="KW-0378">Hydrolase</keyword>
<name>A0A9X2Y0C4_9BACT</name>
<keyword evidence="5" id="KW-1185">Reference proteome</keyword>
<accession>A0A9X2Y0C4</accession>
<dbReference type="Gene3D" id="3.40.50.1700">
    <property type="entry name" value="Glycoside hydrolase family 3 C-terminal domain"/>
    <property type="match status" value="1"/>
</dbReference>
<sequence>MLNRLSKAGSPQPGQAVADILSGDFNPSGKLPIRFYKDTTQLPHFEDYTMKGRTYRYMSEAPLFTFGYGLCYTSFTIGNAQTSKTEIRKNEDLQLTIPVSNTGRREGAEVVQVYVRKVNDAGGPTKTLRCFKRVGVGAGKTIQAIIDLPYNAFEFFDTTSGVMKVTPGAYEIWYGNSSAAKDLKMTKVNVL</sequence>
<dbReference type="PANTHER" id="PTHR42715:SF10">
    <property type="entry name" value="BETA-GLUCOSIDASE"/>
    <property type="match status" value="1"/>
</dbReference>
<evidence type="ECO:0000313" key="5">
    <source>
        <dbReference type="Proteomes" id="UP001155483"/>
    </source>
</evidence>
<evidence type="ECO:0000259" key="3">
    <source>
        <dbReference type="SMART" id="SM01217"/>
    </source>
</evidence>
<dbReference type="PANTHER" id="PTHR42715">
    <property type="entry name" value="BETA-GLUCOSIDASE"/>
    <property type="match status" value="1"/>
</dbReference>
<dbReference type="SUPFAM" id="SSF52279">
    <property type="entry name" value="Beta-D-glucan exohydrolase, C-terminal domain"/>
    <property type="match status" value="1"/>
</dbReference>
<dbReference type="SMART" id="SM01217">
    <property type="entry name" value="Fn3_like"/>
    <property type="match status" value="1"/>
</dbReference>
<dbReference type="InterPro" id="IPR050288">
    <property type="entry name" value="Cellulose_deg_GH3"/>
</dbReference>
<dbReference type="Pfam" id="PF14310">
    <property type="entry name" value="Fn3-like"/>
    <property type="match status" value="1"/>
</dbReference>
<protein>
    <submittedName>
        <fullName evidence="4">Glycoside hydrolase family 3 C-terminal domain-containing protein</fullName>
    </submittedName>
</protein>
<feature type="domain" description="Fibronectin type III-like" evidence="3">
    <location>
        <begin position="109"/>
        <end position="178"/>
    </location>
</feature>
<gene>
    <name evidence="4" type="ORF">OCK74_24385</name>
</gene>
<reference evidence="4" key="2">
    <citation type="submission" date="2023-04" db="EMBL/GenBank/DDBJ databases">
        <title>Paracnuella aquatica gen. nov., sp. nov., a member of the family Chitinophagaceae isolated from a hot spring.</title>
        <authorList>
            <person name="Wang C."/>
        </authorList>
    </citation>
    <scope>NUCLEOTIDE SEQUENCE</scope>
    <source>
        <strain evidence="4">LB-8</strain>
    </source>
</reference>
<evidence type="ECO:0000256" key="2">
    <source>
        <dbReference type="ARBA" id="ARBA00022801"/>
    </source>
</evidence>
<proteinExistence type="inferred from homology"/>
<comment type="caution">
    <text evidence="4">The sequence shown here is derived from an EMBL/GenBank/DDBJ whole genome shotgun (WGS) entry which is preliminary data.</text>
</comment>
<evidence type="ECO:0000313" key="4">
    <source>
        <dbReference type="EMBL" id="MCU7552280.1"/>
    </source>
</evidence>
<dbReference type="Pfam" id="PF01915">
    <property type="entry name" value="Glyco_hydro_3_C"/>
    <property type="match status" value="1"/>
</dbReference>
<dbReference type="RefSeq" id="WP_279299716.1">
    <property type="nucleotide sequence ID" value="NZ_JAOTIF010000031.1"/>
</dbReference>
<dbReference type="GO" id="GO:0005975">
    <property type="term" value="P:carbohydrate metabolic process"/>
    <property type="evidence" value="ECO:0007669"/>
    <property type="project" value="InterPro"/>
</dbReference>
<reference evidence="4" key="1">
    <citation type="submission" date="2022-09" db="EMBL/GenBank/DDBJ databases">
        <authorList>
            <person name="Yuan C."/>
            <person name="Ke Z."/>
        </authorList>
    </citation>
    <scope>NUCLEOTIDE SEQUENCE</scope>
    <source>
        <strain evidence="4">LB-8</strain>
    </source>
</reference>
<dbReference type="Proteomes" id="UP001155483">
    <property type="component" value="Unassembled WGS sequence"/>
</dbReference>
<comment type="similarity">
    <text evidence="1">Belongs to the glycosyl hydrolase 3 family.</text>
</comment>
<dbReference type="AlphaFoldDB" id="A0A9X2Y0C4"/>
<dbReference type="EMBL" id="JAOTIF010000031">
    <property type="protein sequence ID" value="MCU7552280.1"/>
    <property type="molecule type" value="Genomic_DNA"/>
</dbReference>
<dbReference type="GO" id="GO:0004553">
    <property type="term" value="F:hydrolase activity, hydrolyzing O-glycosyl compounds"/>
    <property type="evidence" value="ECO:0007669"/>
    <property type="project" value="InterPro"/>
</dbReference>
<dbReference type="Gene3D" id="2.60.40.10">
    <property type="entry name" value="Immunoglobulins"/>
    <property type="match status" value="1"/>
</dbReference>
<dbReference type="InterPro" id="IPR002772">
    <property type="entry name" value="Glyco_hydro_3_C"/>
</dbReference>
<dbReference type="InterPro" id="IPR026891">
    <property type="entry name" value="Fn3-like"/>
</dbReference>
<organism evidence="4 5">
    <name type="scientific">Paraflavisolibacter caeni</name>
    <dbReference type="NCBI Taxonomy" id="2982496"/>
    <lineage>
        <taxon>Bacteria</taxon>
        <taxon>Pseudomonadati</taxon>
        <taxon>Bacteroidota</taxon>
        <taxon>Chitinophagia</taxon>
        <taxon>Chitinophagales</taxon>
        <taxon>Chitinophagaceae</taxon>
        <taxon>Paraflavisolibacter</taxon>
    </lineage>
</organism>
<dbReference type="InterPro" id="IPR013783">
    <property type="entry name" value="Ig-like_fold"/>
</dbReference>